<protein>
    <submittedName>
        <fullName evidence="1">Uncharacterized protein</fullName>
    </submittedName>
</protein>
<proteinExistence type="predicted"/>
<comment type="caution">
    <text evidence="1">The sequence shown here is derived from an EMBL/GenBank/DDBJ whole genome shotgun (WGS) entry which is preliminary data.</text>
</comment>
<gene>
    <name evidence="1" type="ORF">MLD38_012675</name>
</gene>
<evidence type="ECO:0000313" key="1">
    <source>
        <dbReference type="EMBL" id="KAI4374712.1"/>
    </source>
</evidence>
<sequence length="146" mass="17428">MPPSRRVVRRRWLNNKARNVVLVENLPAEFILTTDARLRSRFPQEQALYWFREPYSTIILVTCEYLDKFKTFLKPRMKLLVQNDEKEWFIVFVSRAHPSNDQASKLVKKVYAKLEVDFISKKRERCCKLDMHGPKQIFGKTLNPKV</sequence>
<accession>A0ACB9R6P2</accession>
<evidence type="ECO:0000313" key="2">
    <source>
        <dbReference type="Proteomes" id="UP001057402"/>
    </source>
</evidence>
<reference evidence="2" key="1">
    <citation type="journal article" date="2023" name="Front. Plant Sci.">
        <title>Chromosomal-level genome assembly of Melastoma candidum provides insights into trichome evolution.</title>
        <authorList>
            <person name="Zhong Y."/>
            <person name="Wu W."/>
            <person name="Sun C."/>
            <person name="Zou P."/>
            <person name="Liu Y."/>
            <person name="Dai S."/>
            <person name="Zhou R."/>
        </authorList>
    </citation>
    <scope>NUCLEOTIDE SEQUENCE [LARGE SCALE GENOMIC DNA]</scope>
</reference>
<keyword evidence="2" id="KW-1185">Reference proteome</keyword>
<name>A0ACB9R6P2_9MYRT</name>
<dbReference type="Proteomes" id="UP001057402">
    <property type="component" value="Chromosome 4"/>
</dbReference>
<dbReference type="EMBL" id="CM042883">
    <property type="protein sequence ID" value="KAI4374712.1"/>
    <property type="molecule type" value="Genomic_DNA"/>
</dbReference>
<organism evidence="1 2">
    <name type="scientific">Melastoma candidum</name>
    <dbReference type="NCBI Taxonomy" id="119954"/>
    <lineage>
        <taxon>Eukaryota</taxon>
        <taxon>Viridiplantae</taxon>
        <taxon>Streptophyta</taxon>
        <taxon>Embryophyta</taxon>
        <taxon>Tracheophyta</taxon>
        <taxon>Spermatophyta</taxon>
        <taxon>Magnoliopsida</taxon>
        <taxon>eudicotyledons</taxon>
        <taxon>Gunneridae</taxon>
        <taxon>Pentapetalae</taxon>
        <taxon>rosids</taxon>
        <taxon>malvids</taxon>
        <taxon>Myrtales</taxon>
        <taxon>Melastomataceae</taxon>
        <taxon>Melastomatoideae</taxon>
        <taxon>Melastomateae</taxon>
        <taxon>Melastoma</taxon>
    </lineage>
</organism>